<accession>A0A167PXW9</accession>
<dbReference type="Proteomes" id="UP000076874">
    <property type="component" value="Unassembled WGS sequence"/>
</dbReference>
<keyword evidence="3" id="KW-1185">Reference proteome</keyword>
<sequence length="150" mass="15730">MYPGVSGQCAIITGANSGLVEAARQLLRLGHEATKQANHYGIGLLAVLLPPVLKSKAGPPFSGGSSSSKTTTARITRAPVLTAVSSVTSHLAAFPNRSQRPLLKSFDDEALLTFSSQRAPRRIEVDGPAIPGTAGRPRPARERGSHYPHG</sequence>
<evidence type="ECO:0000313" key="3">
    <source>
        <dbReference type="Proteomes" id="UP000076874"/>
    </source>
</evidence>
<dbReference type="AlphaFoldDB" id="A0A167PXW9"/>
<feature type="region of interest" description="Disordered" evidence="1">
    <location>
        <begin position="117"/>
        <end position="150"/>
    </location>
</feature>
<reference evidence="2 3" key="1">
    <citation type="journal article" date="2016" name="Genome Biol. Evol.">
        <title>Divergent and convergent evolution of fungal pathogenicity.</title>
        <authorList>
            <person name="Shang Y."/>
            <person name="Xiao G."/>
            <person name="Zheng P."/>
            <person name="Cen K."/>
            <person name="Zhan S."/>
            <person name="Wang C."/>
        </authorList>
    </citation>
    <scope>NUCLEOTIDE SEQUENCE [LARGE SCALE GENOMIC DNA]</scope>
    <source>
        <strain evidence="2 3">RCEF 264</strain>
    </source>
</reference>
<comment type="caution">
    <text evidence="2">The sequence shown here is derived from an EMBL/GenBank/DDBJ whole genome shotgun (WGS) entry which is preliminary data.</text>
</comment>
<gene>
    <name evidence="2" type="ORF">SPI_07510</name>
</gene>
<dbReference type="EMBL" id="AZHD01000015">
    <property type="protein sequence ID" value="OAA57129.1"/>
    <property type="molecule type" value="Genomic_DNA"/>
</dbReference>
<evidence type="ECO:0000313" key="2">
    <source>
        <dbReference type="EMBL" id="OAA57129.1"/>
    </source>
</evidence>
<evidence type="ECO:0000256" key="1">
    <source>
        <dbReference type="SAM" id="MobiDB-lite"/>
    </source>
</evidence>
<organism evidence="2 3">
    <name type="scientific">Niveomyces insectorum RCEF 264</name>
    <dbReference type="NCBI Taxonomy" id="1081102"/>
    <lineage>
        <taxon>Eukaryota</taxon>
        <taxon>Fungi</taxon>
        <taxon>Dikarya</taxon>
        <taxon>Ascomycota</taxon>
        <taxon>Pezizomycotina</taxon>
        <taxon>Sordariomycetes</taxon>
        <taxon>Hypocreomycetidae</taxon>
        <taxon>Hypocreales</taxon>
        <taxon>Cordycipitaceae</taxon>
        <taxon>Niveomyces</taxon>
    </lineage>
</organism>
<proteinExistence type="predicted"/>
<feature type="compositionally biased region" description="Basic and acidic residues" evidence="1">
    <location>
        <begin position="139"/>
        <end position="150"/>
    </location>
</feature>
<dbReference type="STRING" id="1081102.A0A167PXW9"/>
<name>A0A167PXW9_9HYPO</name>
<protein>
    <submittedName>
        <fullName evidence="2">Uncharacterized protein</fullName>
    </submittedName>
</protein>